<dbReference type="PANTHER" id="PTHR11215">
    <property type="entry name" value="METAL DEPENDENT HYDROLASE - RELATED"/>
    <property type="match status" value="1"/>
</dbReference>
<organism evidence="2 3">
    <name type="scientific">Mycena sanguinolenta</name>
    <dbReference type="NCBI Taxonomy" id="230812"/>
    <lineage>
        <taxon>Eukaryota</taxon>
        <taxon>Fungi</taxon>
        <taxon>Dikarya</taxon>
        <taxon>Basidiomycota</taxon>
        <taxon>Agaricomycotina</taxon>
        <taxon>Agaricomycetes</taxon>
        <taxon>Agaricomycetidae</taxon>
        <taxon>Agaricales</taxon>
        <taxon>Marasmiineae</taxon>
        <taxon>Mycenaceae</taxon>
        <taxon>Mycena</taxon>
    </lineage>
</organism>
<dbReference type="OrthoDB" id="10265310at2759"/>
<comment type="similarity">
    <text evidence="1">Belongs to the MYG1 family.</text>
</comment>
<protein>
    <recommendedName>
        <fullName evidence="4">Metal-dependent protein hydrolase</fullName>
    </recommendedName>
</protein>
<gene>
    <name evidence="2" type="ORF">MSAN_02158700</name>
</gene>
<comment type="caution">
    <text evidence="2">The sequence shown here is derived from an EMBL/GenBank/DDBJ whole genome shotgun (WGS) entry which is preliminary data.</text>
</comment>
<sequence length="372" mass="41585">MLSALRVPSTRIPRIQFSRSFVLARPSYFRAMSSSTDVPQAKKQKLDQTKVIGTHNGTFHCDEALAVFLLRQTATYHDSEVRRTRDPAILETCDIVVDVGAVYDETKQLFDHHQRGFTEVFGHGFETKLSSAGLVYKHFGKEVIANKTQLPVDDPKVTTLWLKMYKQFIEAIDAIDNGISQYPSDIQPKYKSSTDLSSRVGGLNPVWNQPSSPEIYDAQFAKASQLTGEEFLAKLNYYANAWLPARELLDSFVASSKGVDPTGKILVFEQFFPWKEHLYDHEAESKTPESEKAIYTVYPDDNGNWRVQAVPVSSDSFDSRKALPEAWRGLRDDTLSAATGIEGCIFVHASGFIGGTKTKEGALRLAQAALEM</sequence>
<name>A0A8H7CJ65_9AGAR</name>
<dbReference type="Proteomes" id="UP000623467">
    <property type="component" value="Unassembled WGS sequence"/>
</dbReference>
<dbReference type="AlphaFoldDB" id="A0A8H7CJ65"/>
<proteinExistence type="inferred from homology"/>
<dbReference type="GO" id="GO:0005634">
    <property type="term" value="C:nucleus"/>
    <property type="evidence" value="ECO:0007669"/>
    <property type="project" value="TreeGrafter"/>
</dbReference>
<evidence type="ECO:0000313" key="3">
    <source>
        <dbReference type="Proteomes" id="UP000623467"/>
    </source>
</evidence>
<dbReference type="InterPro" id="IPR003226">
    <property type="entry name" value="MYG1_exonuclease"/>
</dbReference>
<evidence type="ECO:0000313" key="2">
    <source>
        <dbReference type="EMBL" id="KAF7339445.1"/>
    </source>
</evidence>
<keyword evidence="3" id="KW-1185">Reference proteome</keyword>
<dbReference type="EMBL" id="JACAZH010000031">
    <property type="protein sequence ID" value="KAF7339445.1"/>
    <property type="molecule type" value="Genomic_DNA"/>
</dbReference>
<dbReference type="Pfam" id="PF03690">
    <property type="entry name" value="MYG1_exonuc"/>
    <property type="match status" value="1"/>
</dbReference>
<reference evidence="2" key="1">
    <citation type="submission" date="2020-05" db="EMBL/GenBank/DDBJ databases">
        <title>Mycena genomes resolve the evolution of fungal bioluminescence.</title>
        <authorList>
            <person name="Tsai I.J."/>
        </authorList>
    </citation>
    <scope>NUCLEOTIDE SEQUENCE</scope>
    <source>
        <strain evidence="2">160909Yilan</strain>
    </source>
</reference>
<dbReference type="GO" id="GO:0005737">
    <property type="term" value="C:cytoplasm"/>
    <property type="evidence" value="ECO:0007669"/>
    <property type="project" value="TreeGrafter"/>
</dbReference>
<evidence type="ECO:0000256" key="1">
    <source>
        <dbReference type="ARBA" id="ARBA00010105"/>
    </source>
</evidence>
<accession>A0A8H7CJ65</accession>
<dbReference type="PANTHER" id="PTHR11215:SF1">
    <property type="entry name" value="MYG1 EXONUCLEASE"/>
    <property type="match status" value="1"/>
</dbReference>
<evidence type="ECO:0008006" key="4">
    <source>
        <dbReference type="Google" id="ProtNLM"/>
    </source>
</evidence>